<dbReference type="Proteomes" id="UP001516023">
    <property type="component" value="Unassembled WGS sequence"/>
</dbReference>
<protein>
    <recommendedName>
        <fullName evidence="10">Cyclin N-terminal domain-containing protein</fullName>
    </recommendedName>
</protein>
<feature type="compositionally biased region" description="Polar residues" evidence="5">
    <location>
        <begin position="93"/>
        <end position="105"/>
    </location>
</feature>
<dbReference type="GO" id="GO:0051301">
    <property type="term" value="P:cell division"/>
    <property type="evidence" value="ECO:0007669"/>
    <property type="project" value="UniProtKB-KW"/>
</dbReference>
<sequence>MSPTKRRSRDSIGSRTRSKRPATSNVELPVGGRKTRASNATTSRRRTIKASADNGVASSTEATEAETGDAKDVPVVETSGKRRRVAAARRVANTNVHDASQPSVHATSATIATAPPPNQSSSQPARPLLLTTTTAATIHTKPCNDTPRHHQPTSHHRNITPSPTVHSSPPSPAFPTAWQRKSHIAAIAAAHPPGVLSLHLLPHACCLHSHHRHDGYSWLSSTIRCPCRLDSDHNSSECLSECYYGHYGGERWERDGWGTERWWLEATAGAAATTTTTGAEEEEDERIARHLDYMTRQPHLNSGMRAILMDWLVEMSMEYGLHCETVYLSVVIVDRVLACGAYEGGDGGKKGEMVVEKDKLQCVGCACTLIASKLLEITPPTVKDFCYISDNSYTAKEILNCEAKICSLLKFNFNFTTPYEYVDRYLRASFASPLGRVTNPALREKMERMVFYLLDLSLLEYKFVAVKPCRIAAAAVYLARATLGIREPSWNPSPSSLFGESFQRSSRGFWTKTLEYYTGYDMWDLEESVKLLRRLQEKAEGHHLKSVFAKFVAEEFGSVALKTVLNEEGLGFF</sequence>
<dbReference type="InterPro" id="IPR006671">
    <property type="entry name" value="Cyclin_N"/>
</dbReference>
<feature type="compositionally biased region" description="Basic residues" evidence="5">
    <location>
        <begin position="149"/>
        <end position="158"/>
    </location>
</feature>
<feature type="domain" description="Cyclin C-terminal" evidence="7">
    <location>
        <begin position="416"/>
        <end position="565"/>
    </location>
</feature>
<evidence type="ECO:0000259" key="7">
    <source>
        <dbReference type="SMART" id="SM01332"/>
    </source>
</evidence>
<dbReference type="Pfam" id="PF00134">
    <property type="entry name" value="Cyclin_N"/>
    <property type="match status" value="1"/>
</dbReference>
<feature type="compositionally biased region" description="Polar residues" evidence="5">
    <location>
        <begin position="11"/>
        <end position="26"/>
    </location>
</feature>
<dbReference type="EMBL" id="JABMIG020000055">
    <property type="protein sequence ID" value="KAL3797374.1"/>
    <property type="molecule type" value="Genomic_DNA"/>
</dbReference>
<proteinExistence type="inferred from homology"/>
<dbReference type="SMART" id="SM01332">
    <property type="entry name" value="Cyclin_C"/>
    <property type="match status" value="1"/>
</dbReference>
<dbReference type="AlphaFoldDB" id="A0ABD3QBE3"/>
<evidence type="ECO:0000256" key="1">
    <source>
        <dbReference type="ARBA" id="ARBA00022618"/>
    </source>
</evidence>
<keyword evidence="3" id="KW-0131">Cell cycle</keyword>
<feature type="compositionally biased region" description="Low complexity" evidence="5">
    <location>
        <begin position="106"/>
        <end position="125"/>
    </location>
</feature>
<evidence type="ECO:0000313" key="9">
    <source>
        <dbReference type="Proteomes" id="UP001516023"/>
    </source>
</evidence>
<keyword evidence="2 4" id="KW-0195">Cyclin</keyword>
<dbReference type="Gene3D" id="1.10.472.10">
    <property type="entry name" value="Cyclin-like"/>
    <property type="match status" value="2"/>
</dbReference>
<evidence type="ECO:0000256" key="2">
    <source>
        <dbReference type="ARBA" id="ARBA00023127"/>
    </source>
</evidence>
<reference evidence="8 9" key="1">
    <citation type="journal article" date="2020" name="G3 (Bethesda)">
        <title>Improved Reference Genome for Cyclotella cryptica CCMP332, a Model for Cell Wall Morphogenesis, Salinity Adaptation, and Lipid Production in Diatoms (Bacillariophyta).</title>
        <authorList>
            <person name="Roberts W.R."/>
            <person name="Downey K.M."/>
            <person name="Ruck E.C."/>
            <person name="Traller J.C."/>
            <person name="Alverson A.J."/>
        </authorList>
    </citation>
    <scope>NUCLEOTIDE SEQUENCE [LARGE SCALE GENOMIC DNA]</scope>
    <source>
        <strain evidence="8 9">CCMP332</strain>
    </source>
</reference>
<name>A0ABD3QBE3_9STRA</name>
<dbReference type="FunFam" id="1.10.472.10:FF:000001">
    <property type="entry name" value="G2/mitotic-specific cyclin"/>
    <property type="match status" value="1"/>
</dbReference>
<feature type="domain" description="Cyclin-like" evidence="6">
    <location>
        <begin position="420"/>
        <end position="537"/>
    </location>
</feature>
<comment type="similarity">
    <text evidence="4">Belongs to the cyclin family.</text>
</comment>
<gene>
    <name evidence="8" type="ORF">HJC23_010500</name>
</gene>
<keyword evidence="1" id="KW-0132">Cell division</keyword>
<comment type="caution">
    <text evidence="8">The sequence shown here is derived from an EMBL/GenBank/DDBJ whole genome shotgun (WGS) entry which is preliminary data.</text>
</comment>
<evidence type="ECO:0000256" key="3">
    <source>
        <dbReference type="ARBA" id="ARBA00023306"/>
    </source>
</evidence>
<dbReference type="SUPFAM" id="SSF47954">
    <property type="entry name" value="Cyclin-like"/>
    <property type="match status" value="2"/>
</dbReference>
<feature type="region of interest" description="Disordered" evidence="5">
    <location>
        <begin position="139"/>
        <end position="176"/>
    </location>
</feature>
<organism evidence="8 9">
    <name type="scientific">Cyclotella cryptica</name>
    <dbReference type="NCBI Taxonomy" id="29204"/>
    <lineage>
        <taxon>Eukaryota</taxon>
        <taxon>Sar</taxon>
        <taxon>Stramenopiles</taxon>
        <taxon>Ochrophyta</taxon>
        <taxon>Bacillariophyta</taxon>
        <taxon>Coscinodiscophyceae</taxon>
        <taxon>Thalassiosirophycidae</taxon>
        <taxon>Stephanodiscales</taxon>
        <taxon>Stephanodiscaceae</taxon>
        <taxon>Cyclotella</taxon>
    </lineage>
</organism>
<dbReference type="InterPro" id="IPR039361">
    <property type="entry name" value="Cyclin"/>
</dbReference>
<feature type="region of interest" description="Disordered" evidence="5">
    <location>
        <begin position="1"/>
        <end position="125"/>
    </location>
</feature>
<dbReference type="PANTHER" id="PTHR10177">
    <property type="entry name" value="CYCLINS"/>
    <property type="match status" value="1"/>
</dbReference>
<dbReference type="InterPro" id="IPR004367">
    <property type="entry name" value="Cyclin_C-dom"/>
</dbReference>
<evidence type="ECO:0008006" key="10">
    <source>
        <dbReference type="Google" id="ProtNLM"/>
    </source>
</evidence>
<feature type="domain" description="Cyclin-like" evidence="6">
    <location>
        <begin position="310"/>
        <end position="407"/>
    </location>
</feature>
<keyword evidence="9" id="KW-1185">Reference proteome</keyword>
<dbReference type="PROSITE" id="PS00292">
    <property type="entry name" value="CYCLINS"/>
    <property type="match status" value="1"/>
</dbReference>
<accession>A0ABD3QBE3</accession>
<dbReference type="SMART" id="SM00385">
    <property type="entry name" value="CYCLIN"/>
    <property type="match status" value="2"/>
</dbReference>
<dbReference type="InterPro" id="IPR036915">
    <property type="entry name" value="Cyclin-like_sf"/>
</dbReference>
<dbReference type="InterPro" id="IPR048258">
    <property type="entry name" value="Cyclins_cyclin-box"/>
</dbReference>
<evidence type="ECO:0000256" key="5">
    <source>
        <dbReference type="SAM" id="MobiDB-lite"/>
    </source>
</evidence>
<evidence type="ECO:0000256" key="4">
    <source>
        <dbReference type="RuleBase" id="RU000383"/>
    </source>
</evidence>
<dbReference type="InterPro" id="IPR013763">
    <property type="entry name" value="Cyclin-like_dom"/>
</dbReference>
<evidence type="ECO:0000313" key="8">
    <source>
        <dbReference type="EMBL" id="KAL3797374.1"/>
    </source>
</evidence>
<evidence type="ECO:0000259" key="6">
    <source>
        <dbReference type="SMART" id="SM00385"/>
    </source>
</evidence>
<dbReference type="Pfam" id="PF02984">
    <property type="entry name" value="Cyclin_C"/>
    <property type="match status" value="1"/>
</dbReference>